<dbReference type="InterPro" id="IPR027599">
    <property type="entry name" value="PqqD-rel_X"/>
</dbReference>
<dbReference type="Proteomes" id="UP001597400">
    <property type="component" value="Unassembled WGS sequence"/>
</dbReference>
<dbReference type="NCBIfam" id="TIGR04353">
    <property type="entry name" value="PqqD_rel_X"/>
    <property type="match status" value="1"/>
</dbReference>
<keyword evidence="2" id="KW-1185">Reference proteome</keyword>
<organism evidence="1 2">
    <name type="scientific">Sphingomonas arantia</name>
    <dbReference type="NCBI Taxonomy" id="1460676"/>
    <lineage>
        <taxon>Bacteria</taxon>
        <taxon>Pseudomonadati</taxon>
        <taxon>Pseudomonadota</taxon>
        <taxon>Alphaproteobacteria</taxon>
        <taxon>Sphingomonadales</taxon>
        <taxon>Sphingomonadaceae</taxon>
        <taxon>Sphingomonas</taxon>
    </lineage>
</organism>
<dbReference type="EMBL" id="JBHUGS010000003">
    <property type="protein sequence ID" value="MFD1951606.1"/>
    <property type="molecule type" value="Genomic_DNA"/>
</dbReference>
<evidence type="ECO:0000313" key="1">
    <source>
        <dbReference type="EMBL" id="MFD1951606.1"/>
    </source>
</evidence>
<accession>A0ABW4U024</accession>
<proteinExistence type="predicted"/>
<protein>
    <submittedName>
        <fullName evidence="1">HPr-rel-A system PqqD family peptide chaperone</fullName>
    </submittedName>
</protein>
<comment type="caution">
    <text evidence="1">The sequence shown here is derived from an EMBL/GenBank/DDBJ whole genome shotgun (WGS) entry which is preliminary data.</text>
</comment>
<reference evidence="2" key="1">
    <citation type="journal article" date="2019" name="Int. J. Syst. Evol. Microbiol.">
        <title>The Global Catalogue of Microorganisms (GCM) 10K type strain sequencing project: providing services to taxonomists for standard genome sequencing and annotation.</title>
        <authorList>
            <consortium name="The Broad Institute Genomics Platform"/>
            <consortium name="The Broad Institute Genome Sequencing Center for Infectious Disease"/>
            <person name="Wu L."/>
            <person name="Ma J."/>
        </authorList>
    </citation>
    <scope>NUCLEOTIDE SEQUENCE [LARGE SCALE GENOMIC DNA]</scope>
    <source>
        <strain evidence="2">CGMCC 1.12702</strain>
    </source>
</reference>
<evidence type="ECO:0000313" key="2">
    <source>
        <dbReference type="Proteomes" id="UP001597400"/>
    </source>
</evidence>
<name>A0ABW4U024_9SPHN</name>
<gene>
    <name evidence="1" type="ORF">ACFSGX_12600</name>
</gene>
<sequence>MAERRHIADAAMPSVVMEGFAVVYHAASGATHLLASPVPEILAAIAPDRGAATLDEIVARLRADYDMDGGDAADVAAVVAERLDELTVSGLVRAA</sequence>
<dbReference type="RefSeq" id="WP_380930395.1">
    <property type="nucleotide sequence ID" value="NZ_JBHUGS010000003.1"/>
</dbReference>